<organism evidence="1 2">
    <name type="scientific">Trifolium medium</name>
    <dbReference type="NCBI Taxonomy" id="97028"/>
    <lineage>
        <taxon>Eukaryota</taxon>
        <taxon>Viridiplantae</taxon>
        <taxon>Streptophyta</taxon>
        <taxon>Embryophyta</taxon>
        <taxon>Tracheophyta</taxon>
        <taxon>Spermatophyta</taxon>
        <taxon>Magnoliopsida</taxon>
        <taxon>eudicotyledons</taxon>
        <taxon>Gunneridae</taxon>
        <taxon>Pentapetalae</taxon>
        <taxon>rosids</taxon>
        <taxon>fabids</taxon>
        <taxon>Fabales</taxon>
        <taxon>Fabaceae</taxon>
        <taxon>Papilionoideae</taxon>
        <taxon>50 kb inversion clade</taxon>
        <taxon>NPAAA clade</taxon>
        <taxon>Hologalegina</taxon>
        <taxon>IRL clade</taxon>
        <taxon>Trifolieae</taxon>
        <taxon>Trifolium</taxon>
    </lineage>
</organism>
<accession>A0A392Q3K7</accession>
<dbReference type="EMBL" id="LXQA010110172">
    <property type="protein sequence ID" value="MCI18439.1"/>
    <property type="molecule type" value="Genomic_DNA"/>
</dbReference>
<keyword evidence="1" id="KW-0695">RNA-directed DNA polymerase</keyword>
<reference evidence="1 2" key="1">
    <citation type="journal article" date="2018" name="Front. Plant Sci.">
        <title>Red Clover (Trifolium pratense) and Zigzag Clover (T. medium) - A Picture of Genomic Similarities and Differences.</title>
        <authorList>
            <person name="Dluhosova J."/>
            <person name="Istvanek J."/>
            <person name="Nedelnik J."/>
            <person name="Repkova J."/>
        </authorList>
    </citation>
    <scope>NUCLEOTIDE SEQUENCE [LARGE SCALE GENOMIC DNA]</scope>
    <source>
        <strain evidence="2">cv. 10/8</strain>
        <tissue evidence="1">Leaf</tissue>
    </source>
</reference>
<keyword evidence="1" id="KW-0548">Nucleotidyltransferase</keyword>
<keyword evidence="2" id="KW-1185">Reference proteome</keyword>
<protein>
    <submittedName>
        <fullName evidence="1">Putative non-LTR retroelement reverse transcriptase</fullName>
    </submittedName>
</protein>
<evidence type="ECO:0000313" key="1">
    <source>
        <dbReference type="EMBL" id="MCI18439.1"/>
    </source>
</evidence>
<dbReference type="AlphaFoldDB" id="A0A392Q3K7"/>
<comment type="caution">
    <text evidence="1">The sequence shown here is derived from an EMBL/GenBank/DDBJ whole genome shotgun (WGS) entry which is preliminary data.</text>
</comment>
<proteinExistence type="predicted"/>
<dbReference type="GO" id="GO:0003964">
    <property type="term" value="F:RNA-directed DNA polymerase activity"/>
    <property type="evidence" value="ECO:0007669"/>
    <property type="project" value="UniProtKB-KW"/>
</dbReference>
<dbReference type="Proteomes" id="UP000265520">
    <property type="component" value="Unassembled WGS sequence"/>
</dbReference>
<sequence length="98" mass="10467">MRACVFGGNLSVLVNGSSTAEININRGLKQGDLLAPFLFLLVVEGFGGAMTKAVDIGAFKGFPIHRGGLSISHLQYADDTLYIEEVSVENLWAINVTP</sequence>
<name>A0A392Q3K7_9FABA</name>
<keyword evidence="1" id="KW-0808">Transferase</keyword>
<evidence type="ECO:0000313" key="2">
    <source>
        <dbReference type="Proteomes" id="UP000265520"/>
    </source>
</evidence>